<dbReference type="InterPro" id="IPR051052">
    <property type="entry name" value="Diverse_substrate_MTase"/>
</dbReference>
<dbReference type="Proteomes" id="UP000034037">
    <property type="component" value="Chromosome"/>
</dbReference>
<dbReference type="EMBL" id="CP011309">
    <property type="protein sequence ID" value="AKF27411.1"/>
    <property type="molecule type" value="Genomic_DNA"/>
</dbReference>
<organism evidence="5 6">
    <name type="scientific">[Brevibacterium] flavum</name>
    <dbReference type="NCBI Taxonomy" id="92706"/>
    <lineage>
        <taxon>Bacteria</taxon>
        <taxon>Bacillati</taxon>
        <taxon>Actinomycetota</taxon>
        <taxon>Actinomycetes</taxon>
        <taxon>Mycobacteriales</taxon>
        <taxon>Corynebacteriaceae</taxon>
        <taxon>Corynebacterium</taxon>
    </lineage>
</organism>
<evidence type="ECO:0000259" key="4">
    <source>
        <dbReference type="Pfam" id="PF08241"/>
    </source>
</evidence>
<evidence type="ECO:0000313" key="5">
    <source>
        <dbReference type="EMBL" id="AKF27411.1"/>
    </source>
</evidence>
<keyword evidence="2 5" id="KW-0489">Methyltransferase</keyword>
<proteinExistence type="inferred from homology"/>
<evidence type="ECO:0000256" key="2">
    <source>
        <dbReference type="ARBA" id="ARBA00022603"/>
    </source>
</evidence>
<dbReference type="GO" id="GO:0008757">
    <property type="term" value="F:S-adenosylmethionine-dependent methyltransferase activity"/>
    <property type="evidence" value="ECO:0007669"/>
    <property type="project" value="InterPro"/>
</dbReference>
<dbReference type="PANTHER" id="PTHR44942">
    <property type="entry name" value="METHYLTRANSF_11 DOMAIN-CONTAINING PROTEIN"/>
    <property type="match status" value="1"/>
</dbReference>
<feature type="domain" description="Methyltransferase type 11" evidence="4">
    <location>
        <begin position="62"/>
        <end position="149"/>
    </location>
</feature>
<keyword evidence="6" id="KW-1185">Reference proteome</keyword>
<name>A0A0F6WQN3_9CORY</name>
<gene>
    <name evidence="5" type="ORF">YH66_07560</name>
</gene>
<dbReference type="HOGENOM" id="CLU_049344_3_0_11"/>
<dbReference type="RefSeq" id="WP_034983724.1">
    <property type="nucleotide sequence ID" value="NZ_CP011309.1"/>
</dbReference>
<dbReference type="AlphaFoldDB" id="A0A0F6WQN3"/>
<dbReference type="InterPro" id="IPR029063">
    <property type="entry name" value="SAM-dependent_MTases_sf"/>
</dbReference>
<dbReference type="GO" id="GO:0032259">
    <property type="term" value="P:methylation"/>
    <property type="evidence" value="ECO:0007669"/>
    <property type="project" value="UniProtKB-KW"/>
</dbReference>
<dbReference type="SUPFAM" id="SSF53335">
    <property type="entry name" value="S-adenosyl-L-methionine-dependent methyltransferases"/>
    <property type="match status" value="1"/>
</dbReference>
<evidence type="ECO:0000256" key="1">
    <source>
        <dbReference type="ARBA" id="ARBA00008361"/>
    </source>
</evidence>
<protein>
    <submittedName>
        <fullName evidence="5">SAM-dependent methyltransferase</fullName>
    </submittedName>
</protein>
<reference evidence="5 6" key="1">
    <citation type="submission" date="2015-04" db="EMBL/GenBank/DDBJ databases">
        <title>Complete Genome Sequence of Brevibacterium flavum ATCC 15168.</title>
        <authorList>
            <person name="Ahn J."/>
            <person name="Park G."/>
            <person name="Jeon W."/>
            <person name="Jang Y."/>
            <person name="Jang M."/>
            <person name="Lee H."/>
            <person name="Lee H."/>
        </authorList>
    </citation>
    <scope>NUCLEOTIDE SEQUENCE [LARGE SCALE GENOMIC DNA]</scope>
    <source>
        <strain evidence="5 6">ATCC 15168</strain>
    </source>
</reference>
<dbReference type="InterPro" id="IPR013216">
    <property type="entry name" value="Methyltransf_11"/>
</dbReference>
<accession>A0A0F6WQN3</accession>
<comment type="similarity">
    <text evidence="1">Belongs to the methyltransferase superfamily.</text>
</comment>
<evidence type="ECO:0000313" key="6">
    <source>
        <dbReference type="Proteomes" id="UP000034037"/>
    </source>
</evidence>
<dbReference type="Pfam" id="PF08241">
    <property type="entry name" value="Methyltransf_11"/>
    <property type="match status" value="1"/>
</dbReference>
<sequence>MNDPAHPPIPPVSKRDAPAFSDLQHRATSASAFTQGSTTYHDVRPGYPAEAVELARGFGRVLDVGAGTGKLTSELTADQVLALDPSMDMLRVFRSALPAVPCWQATAEHTGIRDNAVDLITCAQTWHWVDVTAASAEFDRVIAPEGAVLLVWNNLDTSIAWVHRLSRIMHAGDVLKPGFTPETAAPWIIDREIRTTWNQHLTPEEIIQLAHTRSYWLNASEKIKERVDQNLRWYLYEHLGFSPDNPVELPYRCDAFLLSRSGTLAGRSSNL</sequence>
<dbReference type="PATRIC" id="fig|92706.3.peg.1572"/>
<keyword evidence="3 5" id="KW-0808">Transferase</keyword>
<dbReference type="Gene3D" id="3.40.50.150">
    <property type="entry name" value="Vaccinia Virus protein VP39"/>
    <property type="match status" value="1"/>
</dbReference>
<evidence type="ECO:0000256" key="3">
    <source>
        <dbReference type="ARBA" id="ARBA00022679"/>
    </source>
</evidence>
<dbReference type="PANTHER" id="PTHR44942:SF4">
    <property type="entry name" value="METHYLTRANSFERASE TYPE 11 DOMAIN-CONTAINING PROTEIN"/>
    <property type="match status" value="1"/>
</dbReference>
<dbReference type="CDD" id="cd02440">
    <property type="entry name" value="AdoMet_MTases"/>
    <property type="match status" value="1"/>
</dbReference>